<evidence type="ECO:0000256" key="5">
    <source>
        <dbReference type="SAM" id="MobiDB-lite"/>
    </source>
</evidence>
<dbReference type="InterPro" id="IPR002052">
    <property type="entry name" value="DNA_methylase_N6_adenine_CS"/>
</dbReference>
<keyword evidence="4" id="KW-0680">Restriction system</keyword>
<keyword evidence="8" id="KW-1185">Reference proteome</keyword>
<dbReference type="Gene3D" id="3.40.50.150">
    <property type="entry name" value="Vaccinia Virus protein VP39"/>
    <property type="match status" value="1"/>
</dbReference>
<evidence type="ECO:0000256" key="4">
    <source>
        <dbReference type="ARBA" id="ARBA00022747"/>
    </source>
</evidence>
<dbReference type="Proteomes" id="UP000680815">
    <property type="component" value="Unassembled WGS sequence"/>
</dbReference>
<comment type="similarity">
    <text evidence="1">Belongs to the N(4)/N(6)-methyltransferase family.</text>
</comment>
<dbReference type="EMBL" id="JAGIYZ010000001">
    <property type="protein sequence ID" value="MBP0462407.1"/>
    <property type="molecule type" value="Genomic_DNA"/>
</dbReference>
<keyword evidence="3" id="KW-0808">Transferase</keyword>
<reference evidence="7 8" key="1">
    <citation type="submission" date="2021-03" db="EMBL/GenBank/DDBJ databases">
        <authorList>
            <person name="So Y."/>
        </authorList>
    </citation>
    <scope>NUCLEOTIDE SEQUENCE [LARGE SCALE GENOMIC DNA]</scope>
    <source>
        <strain evidence="7 8">PWR1</strain>
    </source>
</reference>
<comment type="caution">
    <text evidence="7">The sequence shown here is derived from an EMBL/GenBank/DDBJ whole genome shotgun (WGS) entry which is preliminary data.</text>
</comment>
<dbReference type="GO" id="GO:0032259">
    <property type="term" value="P:methylation"/>
    <property type="evidence" value="ECO:0007669"/>
    <property type="project" value="UniProtKB-KW"/>
</dbReference>
<proteinExistence type="inferred from homology"/>
<feature type="region of interest" description="Disordered" evidence="5">
    <location>
        <begin position="704"/>
        <end position="723"/>
    </location>
</feature>
<dbReference type="PANTHER" id="PTHR33841:SF4">
    <property type="entry name" value="RESTRICTION MODIFICATION SYSTEM DNA SPECIFICITY DOMAIN"/>
    <property type="match status" value="1"/>
</dbReference>
<feature type="compositionally biased region" description="Basic and acidic residues" evidence="5">
    <location>
        <begin position="710"/>
        <end position="723"/>
    </location>
</feature>
<dbReference type="PRINTS" id="PR00507">
    <property type="entry name" value="N12N6MTFRASE"/>
</dbReference>
<accession>A0ABS4AM20</accession>
<evidence type="ECO:0000256" key="3">
    <source>
        <dbReference type="ARBA" id="ARBA00022679"/>
    </source>
</evidence>
<dbReference type="RefSeq" id="WP_209349782.1">
    <property type="nucleotide sequence ID" value="NZ_JAGIYZ010000001.1"/>
</dbReference>
<dbReference type="GO" id="GO:0008168">
    <property type="term" value="F:methyltransferase activity"/>
    <property type="evidence" value="ECO:0007669"/>
    <property type="project" value="UniProtKB-KW"/>
</dbReference>
<dbReference type="InterPro" id="IPR003356">
    <property type="entry name" value="DNA_methylase_A-5"/>
</dbReference>
<dbReference type="PROSITE" id="PS00092">
    <property type="entry name" value="N6_MTASE"/>
    <property type="match status" value="1"/>
</dbReference>
<evidence type="ECO:0000259" key="6">
    <source>
        <dbReference type="Pfam" id="PF02384"/>
    </source>
</evidence>
<sequence>MALTEILTQGLGCSYAAVTHETRLPEVAGRADALFGSTVFEFKSDLRREQQDVIRRLPDYLRERESRTGRRFLGIATDGATFQAHELRDDGMKMLLEHRTNPAAPDALLAWLAPAVADRDDLPPEPVTVARELGRDSLTYRRALGTLETLWSALADHPEVKLKRDLWNGLLREVYGAAVGDDALFLQHTYLTILAKTLAARVLHVEEESPHALLSGAALVQNGIIGAVESDFFDWVLQDSRGADLVTRIARQAGRFRLRDAQVDLLKALYESLIDPDQRHDLGEYYTPDWLAAKVVREAVTDPLRQRVLDPACGSGTFLFHAIRRLLAEARKKRMAPADAVALCAEKVRGVDVHPVAVIIARVTWLLALGKSITQRPATLHVPVFLGDAMQWNLREVADTRDVVVPVPDSPPLHVPAGLAEDQSLFEPALLAIQEGLAQEATPARIERDLSRLPGVRDQDARAMAETFAQLQTLYRAGRDGIWPYVFRNLVRPLWLSRPEQRADVLLGNPPWVAYRHLSAEMQARLKSASQRMRLWVGGVLSTQQDLCALFLARAVRLYLRQGGRFAVVMPYAALNRPAYAGLRAGDWRDAQGRITAAWSLDETVQPLFPVPASVLFGERAPQVPPPATVLRFSGSLPRRDATAAEAAKALAIGEEQWPPGPTLLAASPYRARFKQGATIVPRRFFAVHRVAAGRLASAAAPTVEGKVGPQDKKPWKDIEPPRGPVEKEFLRPMLLGESLAPFRLLQPQLTVIPLEGGHLLDSAAARSAGYRNLSAWLSDVEYKWATHAAKAVDGRPRMTLTASLDHMRKLTAQFPASRTRVLYAASGTLMAAVVVTDTSAIVEHKAYWAPARSLAEARYLTAILNSEHLRAAIAPMQSRGQGGARDFDNLMWELPIPLYDSKNSLHQDLAALAAEAERVAAAVPLEPGAHFTVHRKAIRAALAGSGVATRLDDLVARLLASA</sequence>
<organism evidence="7 8">
    <name type="scientific">Roseomonas nitratireducens</name>
    <dbReference type="NCBI Taxonomy" id="2820810"/>
    <lineage>
        <taxon>Bacteria</taxon>
        <taxon>Pseudomonadati</taxon>
        <taxon>Pseudomonadota</taxon>
        <taxon>Alphaproteobacteria</taxon>
        <taxon>Acetobacterales</taxon>
        <taxon>Roseomonadaceae</taxon>
        <taxon>Roseomonas</taxon>
    </lineage>
</organism>
<feature type="domain" description="DNA methylase adenine-specific" evidence="6">
    <location>
        <begin position="263"/>
        <end position="332"/>
    </location>
</feature>
<evidence type="ECO:0000313" key="8">
    <source>
        <dbReference type="Proteomes" id="UP000680815"/>
    </source>
</evidence>
<evidence type="ECO:0000256" key="1">
    <source>
        <dbReference type="ARBA" id="ARBA00006594"/>
    </source>
</evidence>
<keyword evidence="2 7" id="KW-0489">Methyltransferase</keyword>
<dbReference type="InterPro" id="IPR050953">
    <property type="entry name" value="N4_N6_ade-DNA_methylase"/>
</dbReference>
<dbReference type="PANTHER" id="PTHR33841">
    <property type="entry name" value="DNA METHYLTRANSFERASE YEEA-RELATED"/>
    <property type="match status" value="1"/>
</dbReference>
<protein>
    <submittedName>
        <fullName evidence="7">N-6 DNA methylase</fullName>
    </submittedName>
</protein>
<dbReference type="InterPro" id="IPR029063">
    <property type="entry name" value="SAM-dependent_MTases_sf"/>
</dbReference>
<gene>
    <name evidence="7" type="ORF">J5Y09_00660</name>
</gene>
<dbReference type="SUPFAM" id="SSF53335">
    <property type="entry name" value="S-adenosyl-L-methionine-dependent methyltransferases"/>
    <property type="match status" value="1"/>
</dbReference>
<name>A0ABS4AM20_9PROT</name>
<dbReference type="Pfam" id="PF02384">
    <property type="entry name" value="N6_Mtase"/>
    <property type="match status" value="1"/>
</dbReference>
<evidence type="ECO:0000256" key="2">
    <source>
        <dbReference type="ARBA" id="ARBA00022603"/>
    </source>
</evidence>
<evidence type="ECO:0000313" key="7">
    <source>
        <dbReference type="EMBL" id="MBP0462407.1"/>
    </source>
</evidence>